<feature type="region of interest" description="Disordered" evidence="2">
    <location>
        <begin position="161"/>
        <end position="231"/>
    </location>
</feature>
<name>A0A061BM71_RHOTO</name>
<dbReference type="AlphaFoldDB" id="A0A061BM71"/>
<evidence type="ECO:0000256" key="1">
    <source>
        <dbReference type="PROSITE-ProRule" id="PRU00325"/>
    </source>
</evidence>
<protein>
    <submittedName>
        <fullName evidence="4">RHTO0S22e02256g1_1</fullName>
    </submittedName>
</protein>
<evidence type="ECO:0000256" key="2">
    <source>
        <dbReference type="SAM" id="MobiDB-lite"/>
    </source>
</evidence>
<sequence>MLRLARPSACSCASTSRAKPCRHSILTVRQYSQPPSSPSRPARTVRQLDYTAPLFSTNPKVKWFDPRITGWTGWMRNAPPRPPTPSPPPPSNPVSSSPQTKDPADELLERLTTYFSARGLGSPVSQPEQFDEVLRLAEQSNLPLVRAMVLSDRARAARKRDAEAEAEVEQENEPARVAEADEAEFSPSLAHADDLPVVTEVEEPKATRRRRTSSAGPAVDSAAGRAATTAEADFDKSVESLQEFVASGAVSQEGASEVTDDAESGAIAVVQKAWDAFVAGANFDDHPDHLRLATAFVHRLVAPTTSAPSPSSAELAIALRVVDSLLQVFPDDIVAPQPTTVEGVSAETLLQTVLLRTVVNIAMSEDYVDLAILSLHSIDALRAAHPPHTSSPESGADLDNTRTLIRILLRRMHDERHLGYLPTLRDQAWSPSSSIQQAASLFRLLHRWTAVNLSDFDKPVLTPATADLLSSFATEAGKRRRWDLLADTWQAWSPRGWTLLRYHYPLAQWLAGDAPFSSYEATNRSYDGPARSVRLQLFSRFVAATDEQLKLGQVGRDWTNEERSRWVELLCGSRGATASTRSVARRVVLEWQKRYPLGTPSPFLLRASALLSLVRTSLPPYGKNRNFARTAIGHHFTCLANSRSPYASPTGQIEHFDLTTLAQAWTLVGDHDSVAQVYRRVLDQRVLPDTKDVEVIFEGAPLRSLDGALEQVLQAARMGLRLSYEVFEALLKSSLAELVARDHERRKTEPRSKHRRWEDSPLVEQVEDQVSKICEVAETVGLRETQVRQLVKYGDNFLLSQRTTLPLMPHNETVRRPSLAPTAAPSHRETDPRSVLRLLRKARAVNDWHAAHLVFLTASKTSLVSGSGSFALYSDEVLRLTIKTLLAAEARGTTEETMQSIKSALMQVVDRAVAPVLRAEADRRAHVASSSSTTTVLPPPRARTSLITQPQTLDTVLRALLKLDQVDAIDGLMRVMHTQAELTGLERVEPGEAVVRKVVRWAEEREGVEEVRGRKGWVGERARERASKREEKVVVEKQEGKDEQ</sequence>
<dbReference type="OrthoDB" id="2525151at2759"/>
<dbReference type="PROSITE" id="PS50966">
    <property type="entry name" value="ZF_SWIM"/>
    <property type="match status" value="1"/>
</dbReference>
<reference evidence="4" key="1">
    <citation type="journal article" date="2014" name="Genome Announc.">
        <title>Draft genome sequence of Rhodosporidium toruloides CECT1137, an oleaginous yeast of biotechnological interest.</title>
        <authorList>
            <person name="Morin N."/>
            <person name="Calcas X."/>
            <person name="Devillers H."/>
            <person name="Durrens P."/>
            <person name="Sherman D.J."/>
            <person name="Nicaud J.-M."/>
            <person name="Neuveglise C."/>
        </authorList>
    </citation>
    <scope>NUCLEOTIDE SEQUENCE</scope>
    <source>
        <strain evidence="4">CECT1137</strain>
    </source>
</reference>
<feature type="compositionally biased region" description="Low complexity" evidence="2">
    <location>
        <begin position="218"/>
        <end position="231"/>
    </location>
</feature>
<dbReference type="GO" id="GO:0008270">
    <property type="term" value="F:zinc ion binding"/>
    <property type="evidence" value="ECO:0007669"/>
    <property type="project" value="UniProtKB-KW"/>
</dbReference>
<accession>A0A061BM71</accession>
<keyword evidence="1" id="KW-0863">Zinc-finger</keyword>
<keyword evidence="1" id="KW-0862">Zinc</keyword>
<feature type="domain" description="SWIM-type" evidence="3">
    <location>
        <begin position="2"/>
        <end position="32"/>
    </location>
</feature>
<gene>
    <name evidence="4" type="ORF">RHTO0S_22e02256g</name>
</gene>
<evidence type="ECO:0000259" key="3">
    <source>
        <dbReference type="PROSITE" id="PS50966"/>
    </source>
</evidence>
<feature type="region of interest" description="Disordered" evidence="2">
    <location>
        <begin position="1014"/>
        <end position="1044"/>
    </location>
</feature>
<feature type="region of interest" description="Disordered" evidence="2">
    <location>
        <begin position="74"/>
        <end position="102"/>
    </location>
</feature>
<organism evidence="4">
    <name type="scientific">Rhodotorula toruloides</name>
    <name type="common">Yeast</name>
    <name type="synonym">Rhodosporidium toruloides</name>
    <dbReference type="NCBI Taxonomy" id="5286"/>
    <lineage>
        <taxon>Eukaryota</taxon>
        <taxon>Fungi</taxon>
        <taxon>Dikarya</taxon>
        <taxon>Basidiomycota</taxon>
        <taxon>Pucciniomycotina</taxon>
        <taxon>Microbotryomycetes</taxon>
        <taxon>Sporidiobolales</taxon>
        <taxon>Sporidiobolaceae</taxon>
        <taxon>Rhodotorula</taxon>
    </lineage>
</organism>
<keyword evidence="1" id="KW-0479">Metal-binding</keyword>
<dbReference type="EMBL" id="LK052957">
    <property type="protein sequence ID" value="CDR49059.1"/>
    <property type="molecule type" value="Genomic_DNA"/>
</dbReference>
<dbReference type="InterPro" id="IPR007527">
    <property type="entry name" value="Znf_SWIM"/>
</dbReference>
<evidence type="ECO:0000313" key="4">
    <source>
        <dbReference type="EMBL" id="CDR49059.1"/>
    </source>
</evidence>
<feature type="compositionally biased region" description="Pro residues" evidence="2">
    <location>
        <begin position="79"/>
        <end position="92"/>
    </location>
</feature>
<proteinExistence type="predicted"/>